<dbReference type="EMBL" id="JBDFQZ010000003">
    <property type="protein sequence ID" value="KAK9741210.1"/>
    <property type="molecule type" value="Genomic_DNA"/>
</dbReference>
<dbReference type="PANTHER" id="PTHR46338:SF1">
    <property type="entry name" value="TRANSCRIPTION INITIATION FACTOR TFIID SUBUNIT 8"/>
    <property type="match status" value="1"/>
</dbReference>
<feature type="domain" description="Bromodomain associated" evidence="5">
    <location>
        <begin position="31"/>
        <end position="107"/>
    </location>
</feature>
<dbReference type="InterPro" id="IPR009072">
    <property type="entry name" value="Histone-fold"/>
</dbReference>
<evidence type="ECO:0000256" key="2">
    <source>
        <dbReference type="ARBA" id="ARBA00023015"/>
    </source>
</evidence>
<evidence type="ECO:0000256" key="1">
    <source>
        <dbReference type="ARBA" id="ARBA00004123"/>
    </source>
</evidence>
<keyword evidence="4" id="KW-0539">Nucleus</keyword>
<evidence type="ECO:0000313" key="6">
    <source>
        <dbReference type="EMBL" id="KAK9741210.1"/>
    </source>
</evidence>
<dbReference type="PANTHER" id="PTHR46338">
    <property type="entry name" value="TRANSCRIPTION INITIATION FACTOR TFIID SUBUNIT 8"/>
    <property type="match status" value="1"/>
</dbReference>
<comment type="subcellular location">
    <subcellularLocation>
        <location evidence="1">Nucleus</location>
    </subcellularLocation>
</comment>
<dbReference type="InterPro" id="IPR037818">
    <property type="entry name" value="TAF8"/>
</dbReference>
<dbReference type="GO" id="GO:0046982">
    <property type="term" value="F:protein heterodimerization activity"/>
    <property type="evidence" value="ECO:0007669"/>
    <property type="project" value="InterPro"/>
</dbReference>
<evidence type="ECO:0000313" key="7">
    <source>
        <dbReference type="Proteomes" id="UP001443914"/>
    </source>
</evidence>
<dbReference type="SUPFAM" id="SSF47113">
    <property type="entry name" value="Histone-fold"/>
    <property type="match status" value="1"/>
</dbReference>
<comment type="caution">
    <text evidence="6">The sequence shown here is derived from an EMBL/GenBank/DDBJ whole genome shotgun (WGS) entry which is preliminary data.</text>
</comment>
<organism evidence="6 7">
    <name type="scientific">Saponaria officinalis</name>
    <name type="common">Common soapwort</name>
    <name type="synonym">Lychnis saponaria</name>
    <dbReference type="NCBI Taxonomy" id="3572"/>
    <lineage>
        <taxon>Eukaryota</taxon>
        <taxon>Viridiplantae</taxon>
        <taxon>Streptophyta</taxon>
        <taxon>Embryophyta</taxon>
        <taxon>Tracheophyta</taxon>
        <taxon>Spermatophyta</taxon>
        <taxon>Magnoliopsida</taxon>
        <taxon>eudicotyledons</taxon>
        <taxon>Gunneridae</taxon>
        <taxon>Pentapetalae</taxon>
        <taxon>Caryophyllales</taxon>
        <taxon>Caryophyllaceae</taxon>
        <taxon>Caryophylleae</taxon>
        <taxon>Saponaria</taxon>
    </lineage>
</organism>
<accession>A0AAW1M296</accession>
<evidence type="ECO:0000256" key="3">
    <source>
        <dbReference type="ARBA" id="ARBA00023163"/>
    </source>
</evidence>
<protein>
    <recommendedName>
        <fullName evidence="5">Bromodomain associated domain-containing protein</fullName>
    </recommendedName>
</protein>
<proteinExistence type="predicted"/>
<evidence type="ECO:0000259" key="5">
    <source>
        <dbReference type="SMART" id="SM00576"/>
    </source>
</evidence>
<name>A0AAW1M296_SAPOF</name>
<dbReference type="AlphaFoldDB" id="A0AAW1M296"/>
<sequence length="323" mass="36190">MVEDSKEAEKELISSQQHQQLNYTRKSLRNEDFTRTIAKIAVAQICENEGFQGFHQSALEALSDVAIRYIKELGKASNHYANLSGRSECNVFDLIQGLEDLGFVLGFPGASDVHHSLANSGVIRDIGQYVNFIENVPFVFDVPRFSVCKECKLSPSFSQLGEEPPGEHIPAWLPAFPSAENGKDGSPGAVAVKDEPQEQKLVARDRVQANVNPFLAPPFRYGEKDVAFVEPPTRFLVRNHGDMMEAFGRMSGSDGMPKELSEIEERNDIIMSVERPAVRFKLGIVKKRDEKLASCFSIEEEKDKSFVEEPLKEFSEMRELDST</sequence>
<dbReference type="Pfam" id="PF07524">
    <property type="entry name" value="Bromo_TP"/>
    <property type="match status" value="1"/>
</dbReference>
<dbReference type="Proteomes" id="UP001443914">
    <property type="component" value="Unassembled WGS sequence"/>
</dbReference>
<dbReference type="SMART" id="SM00576">
    <property type="entry name" value="BTP"/>
    <property type="match status" value="1"/>
</dbReference>
<dbReference type="Gene3D" id="1.10.20.10">
    <property type="entry name" value="Histone, subunit A"/>
    <property type="match status" value="1"/>
</dbReference>
<gene>
    <name evidence="6" type="ORF">RND81_03G089100</name>
</gene>
<keyword evidence="3" id="KW-0804">Transcription</keyword>
<keyword evidence="7" id="KW-1185">Reference proteome</keyword>
<dbReference type="GO" id="GO:0005669">
    <property type="term" value="C:transcription factor TFIID complex"/>
    <property type="evidence" value="ECO:0007669"/>
    <property type="project" value="InterPro"/>
</dbReference>
<reference evidence="6" key="1">
    <citation type="submission" date="2024-03" db="EMBL/GenBank/DDBJ databases">
        <title>WGS assembly of Saponaria officinalis var. Norfolk2.</title>
        <authorList>
            <person name="Jenkins J."/>
            <person name="Shu S."/>
            <person name="Grimwood J."/>
            <person name="Barry K."/>
            <person name="Goodstein D."/>
            <person name="Schmutz J."/>
            <person name="Leebens-Mack J."/>
            <person name="Osbourn A."/>
        </authorList>
    </citation>
    <scope>NUCLEOTIDE SEQUENCE [LARGE SCALE GENOMIC DNA]</scope>
    <source>
        <strain evidence="6">JIC</strain>
    </source>
</reference>
<dbReference type="InterPro" id="IPR006565">
    <property type="entry name" value="BTP"/>
</dbReference>
<evidence type="ECO:0000256" key="4">
    <source>
        <dbReference type="ARBA" id="ARBA00023242"/>
    </source>
</evidence>
<keyword evidence="2" id="KW-0805">Transcription regulation</keyword>